<evidence type="ECO:0000313" key="3">
    <source>
        <dbReference type="EMBL" id="KAG8234239.1"/>
    </source>
</evidence>
<dbReference type="InterPro" id="IPR029526">
    <property type="entry name" value="PGBD"/>
</dbReference>
<keyword evidence="1" id="KW-1133">Transmembrane helix</keyword>
<dbReference type="EMBL" id="KZ308791">
    <property type="protein sequence ID" value="KAG8234239.1"/>
    <property type="molecule type" value="Genomic_DNA"/>
</dbReference>
<dbReference type="OrthoDB" id="6077919at2759"/>
<name>A0A8K0KHB7_LADFU</name>
<evidence type="ECO:0000259" key="2">
    <source>
        <dbReference type="Pfam" id="PF13843"/>
    </source>
</evidence>
<feature type="transmembrane region" description="Helical" evidence="1">
    <location>
        <begin position="282"/>
        <end position="302"/>
    </location>
</feature>
<dbReference type="AlphaFoldDB" id="A0A8K0KHB7"/>
<reference evidence="3" key="2">
    <citation type="submission" date="2017-10" db="EMBL/GenBank/DDBJ databases">
        <title>Ladona fulva Genome sequencing and assembly.</title>
        <authorList>
            <person name="Murali S."/>
            <person name="Richards S."/>
            <person name="Bandaranaike D."/>
            <person name="Bellair M."/>
            <person name="Blankenburg K."/>
            <person name="Chao H."/>
            <person name="Dinh H."/>
            <person name="Doddapaneni H."/>
            <person name="Dugan-Rocha S."/>
            <person name="Elkadiri S."/>
            <person name="Gnanaolivu R."/>
            <person name="Hernandez B."/>
            <person name="Skinner E."/>
            <person name="Javaid M."/>
            <person name="Lee S."/>
            <person name="Li M."/>
            <person name="Ming W."/>
            <person name="Munidasa M."/>
            <person name="Muniz J."/>
            <person name="Nguyen L."/>
            <person name="Hughes D."/>
            <person name="Osuji N."/>
            <person name="Pu L.-L."/>
            <person name="Puazo M."/>
            <person name="Qu C."/>
            <person name="Quiroz J."/>
            <person name="Raj R."/>
            <person name="Weissenberger G."/>
            <person name="Xin Y."/>
            <person name="Zou X."/>
            <person name="Han Y."/>
            <person name="Worley K."/>
            <person name="Muzny D."/>
            <person name="Gibbs R."/>
        </authorList>
    </citation>
    <scope>NUCLEOTIDE SEQUENCE</scope>
    <source>
        <strain evidence="3">Sampled in the wild</strain>
    </source>
</reference>
<dbReference type="Pfam" id="PF13843">
    <property type="entry name" value="DDE_Tnp_1_7"/>
    <property type="match status" value="1"/>
</dbReference>
<comment type="caution">
    <text evidence="3">The sequence shown here is derived from an EMBL/GenBank/DDBJ whole genome shotgun (WGS) entry which is preliminary data.</text>
</comment>
<accession>A0A8K0KHB7</accession>
<protein>
    <recommendedName>
        <fullName evidence="2">PiggyBac transposable element-derived protein domain-containing protein</fullName>
    </recommendedName>
</protein>
<dbReference type="Proteomes" id="UP000792457">
    <property type="component" value="Unassembled WGS sequence"/>
</dbReference>
<evidence type="ECO:0000256" key="1">
    <source>
        <dbReference type="SAM" id="Phobius"/>
    </source>
</evidence>
<sequence length="324" mass="37614">MEGKGREVIGEKLSKAITEDQKVEEGSEREIGYYEGIRAKKPWVTEEMLKKMEERRKYKNKRGEQERAIEKWLAEACDDIENLEKKGQYHLMYRKVRAVTSDSRRMKSKMREIEGKDGRIMHKRKEITERWTKYLEDLHCSREKPVDLDLEVVSPEDRGSSVLKREVEKAIEETRKGKATGMDEIPIKFFKCLNEEGIREIVQMKAISPSMSDLRSETDIETVALLSGGLSDEEQYDSDSEISEASAEELEHDTSSKQYISGVGTVDEMCETYSVARNTRRWPMAIFYHLLTTTGINAFIIYRSKPPDMKINRRTFLRDSKGVD</sequence>
<keyword evidence="1" id="KW-0812">Transmembrane</keyword>
<reference evidence="3" key="1">
    <citation type="submission" date="2013-04" db="EMBL/GenBank/DDBJ databases">
        <authorList>
            <person name="Qu J."/>
            <person name="Murali S.C."/>
            <person name="Bandaranaike D."/>
            <person name="Bellair M."/>
            <person name="Blankenburg K."/>
            <person name="Chao H."/>
            <person name="Dinh H."/>
            <person name="Doddapaneni H."/>
            <person name="Downs B."/>
            <person name="Dugan-Rocha S."/>
            <person name="Elkadiri S."/>
            <person name="Gnanaolivu R.D."/>
            <person name="Hernandez B."/>
            <person name="Javaid M."/>
            <person name="Jayaseelan J.C."/>
            <person name="Lee S."/>
            <person name="Li M."/>
            <person name="Ming W."/>
            <person name="Munidasa M."/>
            <person name="Muniz J."/>
            <person name="Nguyen L."/>
            <person name="Ongeri F."/>
            <person name="Osuji N."/>
            <person name="Pu L.-L."/>
            <person name="Puazo M."/>
            <person name="Qu C."/>
            <person name="Quiroz J."/>
            <person name="Raj R."/>
            <person name="Weissenberger G."/>
            <person name="Xin Y."/>
            <person name="Zou X."/>
            <person name="Han Y."/>
            <person name="Richards S."/>
            <person name="Worley K."/>
            <person name="Muzny D."/>
            <person name="Gibbs R."/>
        </authorList>
    </citation>
    <scope>NUCLEOTIDE SEQUENCE</scope>
    <source>
        <strain evidence="3">Sampled in the wild</strain>
    </source>
</reference>
<feature type="domain" description="PiggyBac transposable element-derived protein" evidence="2">
    <location>
        <begin position="257"/>
        <end position="299"/>
    </location>
</feature>
<proteinExistence type="predicted"/>
<gene>
    <name evidence="3" type="ORF">J437_LFUL007746</name>
</gene>
<evidence type="ECO:0000313" key="4">
    <source>
        <dbReference type="Proteomes" id="UP000792457"/>
    </source>
</evidence>
<keyword evidence="1" id="KW-0472">Membrane</keyword>
<keyword evidence="4" id="KW-1185">Reference proteome</keyword>
<organism evidence="3 4">
    <name type="scientific">Ladona fulva</name>
    <name type="common">Scarce chaser dragonfly</name>
    <name type="synonym">Libellula fulva</name>
    <dbReference type="NCBI Taxonomy" id="123851"/>
    <lineage>
        <taxon>Eukaryota</taxon>
        <taxon>Metazoa</taxon>
        <taxon>Ecdysozoa</taxon>
        <taxon>Arthropoda</taxon>
        <taxon>Hexapoda</taxon>
        <taxon>Insecta</taxon>
        <taxon>Pterygota</taxon>
        <taxon>Palaeoptera</taxon>
        <taxon>Odonata</taxon>
        <taxon>Epiprocta</taxon>
        <taxon>Anisoptera</taxon>
        <taxon>Libelluloidea</taxon>
        <taxon>Libellulidae</taxon>
        <taxon>Ladona</taxon>
    </lineage>
</organism>